<dbReference type="Proteomes" id="UP001154078">
    <property type="component" value="Chromosome 2"/>
</dbReference>
<evidence type="ECO:0000256" key="1">
    <source>
        <dbReference type="ARBA" id="ARBA00000900"/>
    </source>
</evidence>
<dbReference type="Gene3D" id="6.10.280.120">
    <property type="entry name" value="Growth arrest and DNA-damage-inducible proteins-interacting protein 1"/>
    <property type="match status" value="1"/>
</dbReference>
<keyword evidence="16" id="KW-0472">Membrane</keyword>
<keyword evidence="10" id="KW-0479">Metal-binding</keyword>
<dbReference type="PANTHER" id="PTHR23350">
    <property type="entry name" value="PEROXISOME ASSEMBLY PROTEIN 10"/>
    <property type="match status" value="1"/>
</dbReference>
<protein>
    <recommendedName>
        <fullName evidence="5">RING-type E3 ubiquitin transferase</fullName>
        <ecNumber evidence="5">2.3.2.27</ecNumber>
    </recommendedName>
</protein>
<dbReference type="SUPFAM" id="SSF57850">
    <property type="entry name" value="RING/U-box"/>
    <property type="match status" value="1"/>
</dbReference>
<evidence type="ECO:0000256" key="14">
    <source>
        <dbReference type="ARBA" id="ARBA00022927"/>
    </source>
</evidence>
<evidence type="ECO:0000256" key="19">
    <source>
        <dbReference type="SAM" id="MobiDB-lite"/>
    </source>
</evidence>
<comment type="pathway">
    <text evidence="3">Protein modification; protein ubiquitination.</text>
</comment>
<gene>
    <name evidence="21" type="ORF">MELIAE_LOCUS4539</name>
</gene>
<comment type="subcellular location">
    <subcellularLocation>
        <location evidence="2">Peroxisome membrane</location>
        <topology evidence="2">Multi-pass membrane protein</topology>
    </subcellularLocation>
</comment>
<proteinExistence type="inferred from homology"/>
<dbReference type="Pfam" id="PF13920">
    <property type="entry name" value="zf-C3HC4_3"/>
    <property type="match status" value="1"/>
</dbReference>
<dbReference type="AlphaFoldDB" id="A0A9P0B1L9"/>
<evidence type="ECO:0000256" key="6">
    <source>
        <dbReference type="ARBA" id="ARBA00022448"/>
    </source>
</evidence>
<dbReference type="GO" id="GO:0005634">
    <property type="term" value="C:nucleus"/>
    <property type="evidence" value="ECO:0007669"/>
    <property type="project" value="InterPro"/>
</dbReference>
<dbReference type="GO" id="GO:0005778">
    <property type="term" value="C:peroxisomal membrane"/>
    <property type="evidence" value="ECO:0007669"/>
    <property type="project" value="UniProtKB-SubCell"/>
</dbReference>
<evidence type="ECO:0000256" key="5">
    <source>
        <dbReference type="ARBA" id="ARBA00012483"/>
    </source>
</evidence>
<keyword evidence="22" id="KW-1185">Reference proteome</keyword>
<feature type="domain" description="RING-type" evidence="20">
    <location>
        <begin position="223"/>
        <end position="261"/>
    </location>
</feature>
<keyword evidence="7" id="KW-0962">Peroxisome biogenesis</keyword>
<keyword evidence="9" id="KW-0812">Transmembrane</keyword>
<evidence type="ECO:0000256" key="16">
    <source>
        <dbReference type="ARBA" id="ARBA00023136"/>
    </source>
</evidence>
<dbReference type="InterPro" id="IPR001841">
    <property type="entry name" value="Znf_RING"/>
</dbReference>
<keyword evidence="14" id="KW-0653">Protein transport</keyword>
<evidence type="ECO:0000256" key="3">
    <source>
        <dbReference type="ARBA" id="ARBA00004906"/>
    </source>
</evidence>
<reference evidence="21" key="1">
    <citation type="submission" date="2021-12" db="EMBL/GenBank/DDBJ databases">
        <authorList>
            <person name="King R."/>
        </authorList>
    </citation>
    <scope>NUCLEOTIDE SEQUENCE</scope>
</reference>
<dbReference type="OrthoDB" id="6270329at2759"/>
<evidence type="ECO:0000256" key="10">
    <source>
        <dbReference type="ARBA" id="ARBA00022723"/>
    </source>
</evidence>
<dbReference type="GO" id="GO:0008270">
    <property type="term" value="F:zinc ion binding"/>
    <property type="evidence" value="ECO:0007669"/>
    <property type="project" value="UniProtKB-KW"/>
</dbReference>
<dbReference type="Pfam" id="PF10147">
    <property type="entry name" value="CR6_interact"/>
    <property type="match status" value="1"/>
</dbReference>
<dbReference type="GO" id="GO:0016558">
    <property type="term" value="P:protein import into peroxisome matrix"/>
    <property type="evidence" value="ECO:0007669"/>
    <property type="project" value="InterPro"/>
</dbReference>
<dbReference type="InterPro" id="IPR043035">
    <property type="entry name" value="Ribosomal_mL64_sf"/>
</dbReference>
<dbReference type="InterPro" id="IPR018472">
    <property type="entry name" value="Ribosomal_mL64"/>
</dbReference>
<dbReference type="PROSITE" id="PS00518">
    <property type="entry name" value="ZF_RING_1"/>
    <property type="match status" value="1"/>
</dbReference>
<evidence type="ECO:0000313" key="22">
    <source>
        <dbReference type="Proteomes" id="UP001154078"/>
    </source>
</evidence>
<sequence>MNTAEVSDILRGSQRDELFVNNIQDDLQLFYKVLSPRNYPLRQTAPTVANAWYYLITSLGNVQTLGEEYTGTIRIDKENRIPGKFLHSIWLVLYLGGEPMLDRLIKKLKNQINNSQKITENSKSFFVNILNFVSNNKLKFNRIHKALFYINGKYYNVSNRITGIRYVLVREWLKDDTFTGSFRSLGYLSLFYTLFSMVHSLMTSHSGNSEMQTSTSLVSTKYCPLCTENLKSASATPCGHIFCWNCIYDCLSYQKNCPICREEIGHSRIYFLQNYVIITAKQSNLSELNIKKLEEDSLTPDVFDEEAALREEEIQRKRNKSRLKTADFNMLHEQNPYSEPTNWHHGTLKYLRRTYGRYGSESGIDPAICWPTEKELSETMEYEKVKYPYKILEVAAAAREKRKQENEAVLARQESIVQKIAKLDDLKKDLANRIAKKEAEANAAKDRKERLVEEVRRHFGYTVDPRDEKFKEMLEKKEKEQKKQMKEARKKEKQEQMLGKLLKKKDEPKTKVEQPNE</sequence>
<evidence type="ECO:0000256" key="17">
    <source>
        <dbReference type="ARBA" id="ARBA00023140"/>
    </source>
</evidence>
<feature type="compositionally biased region" description="Basic and acidic residues" evidence="19">
    <location>
        <begin position="472"/>
        <end position="495"/>
    </location>
</feature>
<evidence type="ECO:0000256" key="8">
    <source>
        <dbReference type="ARBA" id="ARBA00022679"/>
    </source>
</evidence>
<keyword evidence="11 18" id="KW-0863">Zinc-finger</keyword>
<feature type="compositionally biased region" description="Basic and acidic residues" evidence="19">
    <location>
        <begin position="504"/>
        <end position="517"/>
    </location>
</feature>
<dbReference type="InterPro" id="IPR013083">
    <property type="entry name" value="Znf_RING/FYVE/PHD"/>
</dbReference>
<dbReference type="GO" id="GO:0061630">
    <property type="term" value="F:ubiquitin protein ligase activity"/>
    <property type="evidence" value="ECO:0007669"/>
    <property type="project" value="UniProtKB-EC"/>
</dbReference>
<evidence type="ECO:0000256" key="11">
    <source>
        <dbReference type="ARBA" id="ARBA00022771"/>
    </source>
</evidence>
<accession>A0A9P0B1L9</accession>
<dbReference type="PROSITE" id="PS50089">
    <property type="entry name" value="ZF_RING_2"/>
    <property type="match status" value="1"/>
</dbReference>
<dbReference type="PANTHER" id="PTHR23350:SF0">
    <property type="entry name" value="PEROXISOME BIOGENESIS FACTOR 10"/>
    <property type="match status" value="1"/>
</dbReference>
<evidence type="ECO:0000256" key="18">
    <source>
        <dbReference type="PROSITE-ProRule" id="PRU00175"/>
    </source>
</evidence>
<comment type="catalytic activity">
    <reaction evidence="1">
        <text>S-ubiquitinyl-[E2 ubiquitin-conjugating enzyme]-L-cysteine + [acceptor protein]-L-lysine = [E2 ubiquitin-conjugating enzyme]-L-cysteine + N(6)-ubiquitinyl-[acceptor protein]-L-lysine.</text>
        <dbReference type="EC" id="2.3.2.27"/>
    </reaction>
</comment>
<feature type="region of interest" description="Disordered" evidence="19">
    <location>
        <begin position="472"/>
        <end position="517"/>
    </location>
</feature>
<dbReference type="Pfam" id="PF04757">
    <property type="entry name" value="Pex2_Pex12"/>
    <property type="match status" value="1"/>
</dbReference>
<keyword evidence="13" id="KW-0862">Zinc</keyword>
<dbReference type="EMBL" id="OV121133">
    <property type="protein sequence ID" value="CAH0552080.1"/>
    <property type="molecule type" value="Genomic_DNA"/>
</dbReference>
<evidence type="ECO:0000256" key="13">
    <source>
        <dbReference type="ARBA" id="ARBA00022833"/>
    </source>
</evidence>
<dbReference type="EC" id="2.3.2.27" evidence="5"/>
<evidence type="ECO:0000256" key="15">
    <source>
        <dbReference type="ARBA" id="ARBA00022989"/>
    </source>
</evidence>
<evidence type="ECO:0000259" key="20">
    <source>
        <dbReference type="PROSITE" id="PS50089"/>
    </source>
</evidence>
<dbReference type="Gene3D" id="3.30.40.10">
    <property type="entry name" value="Zinc/RING finger domain, C3HC4 (zinc finger)"/>
    <property type="match status" value="1"/>
</dbReference>
<keyword evidence="12" id="KW-0833">Ubl conjugation pathway</keyword>
<dbReference type="CDD" id="cd16527">
    <property type="entry name" value="RING-HC_PEX10"/>
    <property type="match status" value="1"/>
</dbReference>
<keyword evidence="8" id="KW-0808">Transferase</keyword>
<keyword evidence="15" id="KW-1133">Transmembrane helix</keyword>
<organism evidence="21 22">
    <name type="scientific">Brassicogethes aeneus</name>
    <name type="common">Rape pollen beetle</name>
    <name type="synonym">Meligethes aeneus</name>
    <dbReference type="NCBI Taxonomy" id="1431903"/>
    <lineage>
        <taxon>Eukaryota</taxon>
        <taxon>Metazoa</taxon>
        <taxon>Ecdysozoa</taxon>
        <taxon>Arthropoda</taxon>
        <taxon>Hexapoda</taxon>
        <taxon>Insecta</taxon>
        <taxon>Pterygota</taxon>
        <taxon>Neoptera</taxon>
        <taxon>Endopterygota</taxon>
        <taxon>Coleoptera</taxon>
        <taxon>Polyphaga</taxon>
        <taxon>Cucujiformia</taxon>
        <taxon>Nitidulidae</taxon>
        <taxon>Meligethinae</taxon>
        <taxon>Brassicogethes</taxon>
    </lineage>
</organism>
<evidence type="ECO:0000313" key="21">
    <source>
        <dbReference type="EMBL" id="CAH0552080.1"/>
    </source>
</evidence>
<evidence type="ECO:0000256" key="2">
    <source>
        <dbReference type="ARBA" id="ARBA00004585"/>
    </source>
</evidence>
<evidence type="ECO:0000256" key="7">
    <source>
        <dbReference type="ARBA" id="ARBA00022593"/>
    </source>
</evidence>
<dbReference type="InterPro" id="IPR006845">
    <property type="entry name" value="Pex_N"/>
</dbReference>
<name>A0A9P0B1L9_BRAAE</name>
<dbReference type="InterPro" id="IPR025654">
    <property type="entry name" value="PEX2/10"/>
</dbReference>
<evidence type="ECO:0000256" key="4">
    <source>
        <dbReference type="ARBA" id="ARBA00008704"/>
    </source>
</evidence>
<dbReference type="InterPro" id="IPR017907">
    <property type="entry name" value="Znf_RING_CS"/>
</dbReference>
<evidence type="ECO:0000256" key="9">
    <source>
        <dbReference type="ARBA" id="ARBA00022692"/>
    </source>
</evidence>
<evidence type="ECO:0000256" key="12">
    <source>
        <dbReference type="ARBA" id="ARBA00022786"/>
    </source>
</evidence>
<keyword evidence="6" id="KW-0813">Transport</keyword>
<comment type="similarity">
    <text evidence="4">Belongs to the pex2/pex10/pex12 family.</text>
</comment>
<keyword evidence="17" id="KW-0576">Peroxisome</keyword>
<dbReference type="SMART" id="SM00184">
    <property type="entry name" value="RING"/>
    <property type="match status" value="1"/>
</dbReference>